<gene>
    <name evidence="5" type="ORF">E4U02_14060</name>
</gene>
<dbReference type="SUPFAM" id="SSF53756">
    <property type="entry name" value="UDP-Glycosyltransferase/glycogen phosphorylase"/>
    <property type="match status" value="1"/>
</dbReference>
<keyword evidence="2 5" id="KW-0808">Transferase</keyword>
<evidence type="ECO:0000313" key="5">
    <source>
        <dbReference type="EMBL" id="TFU30921.1"/>
    </source>
</evidence>
<feature type="region of interest" description="Disordered" evidence="3">
    <location>
        <begin position="697"/>
        <end position="730"/>
    </location>
</feature>
<evidence type="ECO:0000313" key="6">
    <source>
        <dbReference type="Proteomes" id="UP000298358"/>
    </source>
</evidence>
<dbReference type="OrthoDB" id="477186at2"/>
<comment type="caution">
    <text evidence="5">The sequence shown here is derived from an EMBL/GenBank/DDBJ whole genome shotgun (WGS) entry which is preliminary data.</text>
</comment>
<dbReference type="Pfam" id="PF13692">
    <property type="entry name" value="Glyco_trans_1_4"/>
    <property type="match status" value="1"/>
</dbReference>
<dbReference type="Pfam" id="PF04230">
    <property type="entry name" value="PS_pyruv_trans"/>
    <property type="match status" value="1"/>
</dbReference>
<reference evidence="5 6" key="1">
    <citation type="submission" date="2019-03" db="EMBL/GenBank/DDBJ databases">
        <title>Diversity of the mouse oral microbiome.</title>
        <authorList>
            <person name="Joseph S."/>
            <person name="Aduse-Opoku J."/>
            <person name="Curtis M."/>
            <person name="Wade W."/>
            <person name="Hashim A."/>
        </authorList>
    </citation>
    <scope>NUCLEOTIDE SEQUENCE [LARGE SCALE GENOMIC DNA]</scope>
    <source>
        <strain evidence="5 6">P1012</strain>
    </source>
</reference>
<proteinExistence type="predicted"/>
<dbReference type="Proteomes" id="UP000298358">
    <property type="component" value="Unassembled WGS sequence"/>
</dbReference>
<dbReference type="GO" id="GO:0016757">
    <property type="term" value="F:glycosyltransferase activity"/>
    <property type="evidence" value="ECO:0007669"/>
    <property type="project" value="UniProtKB-KW"/>
</dbReference>
<dbReference type="Gene3D" id="3.40.50.2000">
    <property type="entry name" value="Glycogen Phosphorylase B"/>
    <property type="match status" value="1"/>
</dbReference>
<dbReference type="PANTHER" id="PTHR12526">
    <property type="entry name" value="GLYCOSYLTRANSFERASE"/>
    <property type="match status" value="1"/>
</dbReference>
<name>A0A4Y9FP27_9MICO</name>
<evidence type="ECO:0000256" key="1">
    <source>
        <dbReference type="ARBA" id="ARBA00022676"/>
    </source>
</evidence>
<protein>
    <submittedName>
        <fullName evidence="5">Glycosyltransferase</fullName>
    </submittedName>
</protein>
<dbReference type="InterPro" id="IPR007345">
    <property type="entry name" value="Polysacch_pyruvyl_Trfase"/>
</dbReference>
<dbReference type="AlphaFoldDB" id="A0A4Y9FP27"/>
<sequence>MKRRRRPGGAVPRNPMTYSRAVRVLHSTKAAPAETTRYATHMAAIAGDDVDVSFFSWPRALFGRYDLFHLHWPEAFAADGWGPKQLAGTLLTRLLLLRLRLTRTPVVYTLHNHAPHDGPVSRRLRAVYRGFARLTRTEIHLVPEPDRLTSAETVRIPHGSYVEPFAAHPRSESVPGRALFFGLIRPYKGIETLLAAFAETDTDDAALRVVGQPLDTALAGTIERAAAADARISHRFGFVPDRDLVAEVTAAQLVVLPYRELHSSGAALVALSLERPVLVPDTPTTRALRDEVGDGWVHIFTGTLTADALAAAIRATRERPAAPPDLSARTWDRVRRAHVDAYRRALAGPAADRETVFAWLWGQDDNLGDSALRRGYADALRRRGPIAAYVEDASSDYISGLGLQPGDRVFTDLGAWLAAANAAARRSPATLAINAGEFSLSGGYTLRLLRILPALRRFRRRGGAVVWLGAAVPARRRGRTWLFLRLYRAADLVRWRDQTTSEVFAPAPAMPDWALGLEPQGAAHDAPRRTLGVSLRFDRPYPSAEWIRAVRETAERLGLEIVTVAQVRRDSAYAHRLARDLGGRAVAFGGVSHATHERVLRGEYAGMRAILSDRLHALLIAQTEGAVPLAWTEAAADKLRRHFDALGLPWVTASPDQRIACLRAVDDAALTAHAADSAARLAAARAALDEVRDVLAGDQWRPAPRRAAPRSTTPRSTTPRSNTARSNTSA</sequence>
<feature type="domain" description="Polysaccharide pyruvyl transferase" evidence="4">
    <location>
        <begin position="366"/>
        <end position="621"/>
    </location>
</feature>
<organism evidence="5 6">
    <name type="scientific">Microbacterium paludicola</name>
    <dbReference type="NCBI Taxonomy" id="300019"/>
    <lineage>
        <taxon>Bacteria</taxon>
        <taxon>Bacillati</taxon>
        <taxon>Actinomycetota</taxon>
        <taxon>Actinomycetes</taxon>
        <taxon>Micrococcales</taxon>
        <taxon>Microbacteriaceae</taxon>
        <taxon>Microbacterium</taxon>
    </lineage>
</organism>
<dbReference type="PANTHER" id="PTHR12526:SF510">
    <property type="entry name" value="D-INOSITOL 3-PHOSPHATE GLYCOSYLTRANSFERASE"/>
    <property type="match status" value="1"/>
</dbReference>
<feature type="compositionally biased region" description="Low complexity" evidence="3">
    <location>
        <begin position="709"/>
        <end position="730"/>
    </location>
</feature>
<evidence type="ECO:0000256" key="3">
    <source>
        <dbReference type="SAM" id="MobiDB-lite"/>
    </source>
</evidence>
<keyword evidence="1" id="KW-0328">Glycosyltransferase</keyword>
<evidence type="ECO:0000259" key="4">
    <source>
        <dbReference type="Pfam" id="PF04230"/>
    </source>
</evidence>
<keyword evidence="6" id="KW-1185">Reference proteome</keyword>
<evidence type="ECO:0000256" key="2">
    <source>
        <dbReference type="ARBA" id="ARBA00022679"/>
    </source>
</evidence>
<accession>A0A4Y9FP27</accession>
<dbReference type="EMBL" id="SPQB01000051">
    <property type="protein sequence ID" value="TFU30921.1"/>
    <property type="molecule type" value="Genomic_DNA"/>
</dbReference>